<sequence>MNIDITKEFHDFINSFQKSNRKGVMTSARITEFNKKFNTYFQIYMPQNRPKKVSEELDWVLYLHKSHFCLIRRNKKSLGITEIEDNYDENEWRTCRDDNAVTQVSPLKLNVFPTIHDDCLYAWDYETCSEKETNKAIPYSCTLVNLEKLRKMLDDVNHLFPDLKPTDPIPEEFYNKLMNIVRIFVGTDCIDQMLQRLGEGWYYLYHYHKEMVEEWYETTRMVPKLTEKENIEKVYSHTHPFTRHFIRQSIKGGRVSTDRKSFTTVKMDEIRNVLHRTRE</sequence>
<dbReference type="HOGENOM" id="CLU_010254_3_1_1"/>
<dbReference type="AlphaFoldDB" id="V3ZWP7"/>
<accession>V3ZWP7</accession>
<proteinExistence type="predicted"/>
<keyword evidence="2" id="KW-1185">Reference proteome</keyword>
<evidence type="ECO:0000313" key="1">
    <source>
        <dbReference type="EMBL" id="ESO95928.1"/>
    </source>
</evidence>
<dbReference type="OrthoDB" id="10265614at2759"/>
<reference evidence="1 2" key="1">
    <citation type="journal article" date="2013" name="Nature">
        <title>Insights into bilaterian evolution from three spiralian genomes.</title>
        <authorList>
            <person name="Simakov O."/>
            <person name="Marletaz F."/>
            <person name="Cho S.J."/>
            <person name="Edsinger-Gonzales E."/>
            <person name="Havlak P."/>
            <person name="Hellsten U."/>
            <person name="Kuo D.H."/>
            <person name="Larsson T."/>
            <person name="Lv J."/>
            <person name="Arendt D."/>
            <person name="Savage R."/>
            <person name="Osoegawa K."/>
            <person name="de Jong P."/>
            <person name="Grimwood J."/>
            <person name="Chapman J.A."/>
            <person name="Shapiro H."/>
            <person name="Aerts A."/>
            <person name="Otillar R.P."/>
            <person name="Terry A.Y."/>
            <person name="Boore J.L."/>
            <person name="Grigoriev I.V."/>
            <person name="Lindberg D.R."/>
            <person name="Seaver E.C."/>
            <person name="Weisblat D.A."/>
            <person name="Putnam N.H."/>
            <person name="Rokhsar D.S."/>
        </authorList>
    </citation>
    <scope>NUCLEOTIDE SEQUENCE [LARGE SCALE GENOMIC DNA]</scope>
</reference>
<evidence type="ECO:0000313" key="2">
    <source>
        <dbReference type="Proteomes" id="UP000030746"/>
    </source>
</evidence>
<gene>
    <name evidence="1" type="ORF">LOTGIDRAFT_175036</name>
</gene>
<dbReference type="GeneID" id="20242990"/>
<dbReference type="RefSeq" id="XP_009053391.1">
    <property type="nucleotide sequence ID" value="XM_009055143.1"/>
</dbReference>
<dbReference type="EMBL" id="KB201574">
    <property type="protein sequence ID" value="ESO95928.1"/>
    <property type="molecule type" value="Genomic_DNA"/>
</dbReference>
<protein>
    <submittedName>
        <fullName evidence="1">Uncharacterized protein</fullName>
    </submittedName>
</protein>
<dbReference type="CTD" id="20242990"/>
<dbReference type="Proteomes" id="UP000030746">
    <property type="component" value="Unassembled WGS sequence"/>
</dbReference>
<dbReference type="KEGG" id="lgi:LOTGIDRAFT_175036"/>
<organism evidence="1 2">
    <name type="scientific">Lottia gigantea</name>
    <name type="common">Giant owl limpet</name>
    <dbReference type="NCBI Taxonomy" id="225164"/>
    <lineage>
        <taxon>Eukaryota</taxon>
        <taxon>Metazoa</taxon>
        <taxon>Spiralia</taxon>
        <taxon>Lophotrochozoa</taxon>
        <taxon>Mollusca</taxon>
        <taxon>Gastropoda</taxon>
        <taxon>Patellogastropoda</taxon>
        <taxon>Lottioidea</taxon>
        <taxon>Lottiidae</taxon>
        <taxon>Lottia</taxon>
    </lineage>
</organism>
<name>V3ZWP7_LOTGI</name>